<evidence type="ECO:0000256" key="7">
    <source>
        <dbReference type="ARBA" id="ARBA00022723"/>
    </source>
</evidence>
<dbReference type="OrthoDB" id="27226at2759"/>
<dbReference type="PANTHER" id="PTHR43344">
    <property type="entry name" value="PHOSPHOSERINE PHOSPHATASE"/>
    <property type="match status" value="1"/>
</dbReference>
<dbReference type="AlphaFoldDB" id="F4WY57"/>
<dbReference type="InterPro" id="IPR050582">
    <property type="entry name" value="HAD-like_SerB"/>
</dbReference>
<dbReference type="InterPro" id="IPR004469">
    <property type="entry name" value="PSP"/>
</dbReference>
<evidence type="ECO:0000256" key="1">
    <source>
        <dbReference type="ARBA" id="ARBA00001946"/>
    </source>
</evidence>
<evidence type="ECO:0000256" key="9">
    <source>
        <dbReference type="ARBA" id="ARBA00022842"/>
    </source>
</evidence>
<comment type="pathway">
    <text evidence="2">Amino-acid biosynthesis; L-serine biosynthesis; L-serine from 3-phospho-D-glycerate: step 3/3.</text>
</comment>
<dbReference type="NCBIfam" id="TIGR00338">
    <property type="entry name" value="serB"/>
    <property type="match status" value="1"/>
</dbReference>
<dbReference type="InterPro" id="IPR023214">
    <property type="entry name" value="HAD_sf"/>
</dbReference>
<dbReference type="InParanoid" id="F4WY57"/>
<accession>F4WY57</accession>
<keyword evidence="8" id="KW-0378">Hydrolase</keyword>
<dbReference type="Proteomes" id="UP000007755">
    <property type="component" value="Unassembled WGS sequence"/>
</dbReference>
<comment type="similarity">
    <text evidence="3">Belongs to the HAD-like hydrolase superfamily. SerB family.</text>
</comment>
<name>F4WY57_ACREC</name>
<gene>
    <name evidence="13" type="ORF">G5I_10914</name>
</gene>
<dbReference type="NCBIfam" id="TIGR01488">
    <property type="entry name" value="HAD-SF-IB"/>
    <property type="match status" value="1"/>
</dbReference>
<dbReference type="UniPathway" id="UPA00135">
    <property type="reaction ID" value="UER00198"/>
</dbReference>
<dbReference type="PANTHER" id="PTHR43344:SF2">
    <property type="entry name" value="PHOSPHOSERINE PHOSPHATASE"/>
    <property type="match status" value="1"/>
</dbReference>
<feature type="active site" description="Proton donor" evidence="12">
    <location>
        <position position="70"/>
    </location>
</feature>
<dbReference type="eggNOG" id="KOG1615">
    <property type="taxonomic scope" value="Eukaryota"/>
</dbReference>
<evidence type="ECO:0000256" key="2">
    <source>
        <dbReference type="ARBA" id="ARBA00005135"/>
    </source>
</evidence>
<keyword evidence="14" id="KW-1185">Reference proteome</keyword>
<dbReference type="GO" id="GO:0000287">
    <property type="term" value="F:magnesium ion binding"/>
    <property type="evidence" value="ECO:0007669"/>
    <property type="project" value="TreeGrafter"/>
</dbReference>
<dbReference type="FunCoup" id="F4WY57">
    <property type="interactions" value="435"/>
</dbReference>
<evidence type="ECO:0000256" key="3">
    <source>
        <dbReference type="ARBA" id="ARBA00009184"/>
    </source>
</evidence>
<keyword evidence="10" id="KW-0718">Serine biosynthesis</keyword>
<organism evidence="14">
    <name type="scientific">Acromyrmex echinatior</name>
    <name type="common">Panamanian leafcutter ant</name>
    <name type="synonym">Acromyrmex octospinosus echinatior</name>
    <dbReference type="NCBI Taxonomy" id="103372"/>
    <lineage>
        <taxon>Eukaryota</taxon>
        <taxon>Metazoa</taxon>
        <taxon>Ecdysozoa</taxon>
        <taxon>Arthropoda</taxon>
        <taxon>Hexapoda</taxon>
        <taxon>Insecta</taxon>
        <taxon>Pterygota</taxon>
        <taxon>Neoptera</taxon>
        <taxon>Endopterygota</taxon>
        <taxon>Hymenoptera</taxon>
        <taxon>Apocrita</taxon>
        <taxon>Aculeata</taxon>
        <taxon>Formicoidea</taxon>
        <taxon>Formicidae</taxon>
        <taxon>Myrmicinae</taxon>
        <taxon>Acromyrmex</taxon>
    </lineage>
</organism>
<dbReference type="SUPFAM" id="SSF56784">
    <property type="entry name" value="HAD-like"/>
    <property type="match status" value="1"/>
</dbReference>
<evidence type="ECO:0000313" key="14">
    <source>
        <dbReference type="Proteomes" id="UP000007755"/>
    </source>
</evidence>
<evidence type="ECO:0000256" key="8">
    <source>
        <dbReference type="ARBA" id="ARBA00022801"/>
    </source>
</evidence>
<sequence length="271" mass="29909">MKLYGRSYDKFVTVSTSSCHDSMRWHTVSSLLPSVVFAVVCQSRRVDKMTSPNEIRDIWRTADAVTLDVDSTVIIEEAIDELASFCGKGKQITELTKQAMQGDMTFQQSLSIRLGIINPSLTQVKDFLSTHQPSLTTGIKELVSTLQARGKQVFLVSGGFRCLITPVAAKLNIPPENIYANKLKFYFTGEYAGFDETQPTSKSGGKGEVIRHLKEEKGFKIVVHVGDGSTDLEASPPADAFIGFGGNVIRENVKSRAQWFVTNFDDLAKCL</sequence>
<dbReference type="Gene3D" id="3.40.50.1000">
    <property type="entry name" value="HAD superfamily/HAD-like"/>
    <property type="match status" value="1"/>
</dbReference>
<keyword evidence="6" id="KW-0028">Amino-acid biosynthesis</keyword>
<dbReference type="CDD" id="cd04309">
    <property type="entry name" value="HAD_PSP_eu"/>
    <property type="match status" value="1"/>
</dbReference>
<evidence type="ECO:0000313" key="13">
    <source>
        <dbReference type="EMBL" id="EGI60814.1"/>
    </source>
</evidence>
<dbReference type="GO" id="GO:0036424">
    <property type="term" value="F:L-phosphoserine phosphatase activity"/>
    <property type="evidence" value="ECO:0007669"/>
    <property type="project" value="InterPro"/>
</dbReference>
<comment type="cofactor">
    <cofactor evidence="1">
        <name>Mg(2+)</name>
        <dbReference type="ChEBI" id="CHEBI:18420"/>
    </cofactor>
</comment>
<dbReference type="FunFam" id="3.40.50.1000:FF:000077">
    <property type="entry name" value="Phosphoserine phosphatase, chloroplastic"/>
    <property type="match status" value="1"/>
</dbReference>
<evidence type="ECO:0000256" key="5">
    <source>
        <dbReference type="ARBA" id="ARBA00015196"/>
    </source>
</evidence>
<protein>
    <recommendedName>
        <fullName evidence="5">Phosphoserine phosphatase</fullName>
        <ecNumber evidence="4">3.1.3.3</ecNumber>
    </recommendedName>
    <alternativeName>
        <fullName evidence="11">O-phosphoserine phosphohydrolase</fullName>
    </alternativeName>
</protein>
<feature type="active site" description="Nucleophile" evidence="12">
    <location>
        <position position="68"/>
    </location>
</feature>
<proteinExistence type="inferred from homology"/>
<evidence type="ECO:0000256" key="6">
    <source>
        <dbReference type="ARBA" id="ARBA00022605"/>
    </source>
</evidence>
<dbReference type="Gene3D" id="1.10.150.210">
    <property type="entry name" value="Phosphoserine phosphatase, domain 2"/>
    <property type="match status" value="1"/>
</dbReference>
<keyword evidence="7" id="KW-0479">Metal-binding</keyword>
<evidence type="ECO:0000256" key="12">
    <source>
        <dbReference type="PIRSR" id="PIRSR604469-1"/>
    </source>
</evidence>
<evidence type="ECO:0000256" key="11">
    <source>
        <dbReference type="ARBA" id="ARBA00031693"/>
    </source>
</evidence>
<keyword evidence="9" id="KW-0460">Magnesium</keyword>
<evidence type="ECO:0000256" key="4">
    <source>
        <dbReference type="ARBA" id="ARBA00012640"/>
    </source>
</evidence>
<reference evidence="13" key="1">
    <citation type="submission" date="2011-02" db="EMBL/GenBank/DDBJ databases">
        <title>The genome of the leaf-cutting ant Acromyrmex echinatior suggests key adaptations to social evolution and fungus farming.</title>
        <authorList>
            <person name="Nygaard S."/>
            <person name="Zhang G."/>
        </authorList>
    </citation>
    <scope>NUCLEOTIDE SEQUENCE</scope>
</reference>
<dbReference type="STRING" id="103372.F4WY57"/>
<dbReference type="InterPro" id="IPR036412">
    <property type="entry name" value="HAD-like_sf"/>
</dbReference>
<dbReference type="GO" id="GO:0006564">
    <property type="term" value="P:L-serine biosynthetic process"/>
    <property type="evidence" value="ECO:0007669"/>
    <property type="project" value="UniProtKB-KW"/>
</dbReference>
<dbReference type="Pfam" id="PF00702">
    <property type="entry name" value="Hydrolase"/>
    <property type="match status" value="1"/>
</dbReference>
<dbReference type="EC" id="3.1.3.3" evidence="4"/>
<dbReference type="EMBL" id="GL888439">
    <property type="protein sequence ID" value="EGI60814.1"/>
    <property type="molecule type" value="Genomic_DNA"/>
</dbReference>
<evidence type="ECO:0000256" key="10">
    <source>
        <dbReference type="ARBA" id="ARBA00023299"/>
    </source>
</evidence>
<dbReference type="GO" id="GO:0005737">
    <property type="term" value="C:cytoplasm"/>
    <property type="evidence" value="ECO:0007669"/>
    <property type="project" value="TreeGrafter"/>
</dbReference>